<protein>
    <recommendedName>
        <fullName evidence="2">Ferrous iron transporter FeoA-like domain-containing protein</fullName>
    </recommendedName>
</protein>
<feature type="domain" description="Ferrous iron transporter FeoA-like" evidence="2">
    <location>
        <begin position="2"/>
        <end position="73"/>
    </location>
</feature>
<dbReference type="Pfam" id="PF04023">
    <property type="entry name" value="FeoA"/>
    <property type="match status" value="1"/>
</dbReference>
<dbReference type="PANTHER" id="PTHR43151">
    <property type="entry name" value="FEOA FAMILY PROTEIN"/>
    <property type="match status" value="1"/>
</dbReference>
<evidence type="ECO:0000259" key="2">
    <source>
        <dbReference type="SMART" id="SM00899"/>
    </source>
</evidence>
<proteinExistence type="predicted"/>
<organism evidence="3 4">
    <name type="scientific">candidate division WOR-3 bacterium JGI_Cruoil_03_51_56</name>
    <dbReference type="NCBI Taxonomy" id="1973747"/>
    <lineage>
        <taxon>Bacteria</taxon>
        <taxon>Bacteria division WOR-3</taxon>
    </lineage>
</organism>
<dbReference type="PANTHER" id="PTHR43151:SF1">
    <property type="entry name" value="SSR2333 PROTEIN"/>
    <property type="match status" value="1"/>
</dbReference>
<sequence length="77" mass="8443">MIPLSMMSSGEQGRVVQIRGGRGMRNRLADVGIREGSEIAVVTGQRRGPIMVLHDNTKVGIGFGMAHRIMIEPTKRQ</sequence>
<evidence type="ECO:0000313" key="4">
    <source>
        <dbReference type="Proteomes" id="UP000215559"/>
    </source>
</evidence>
<keyword evidence="1" id="KW-0408">Iron</keyword>
<dbReference type="SUPFAM" id="SSF50037">
    <property type="entry name" value="C-terminal domain of transcriptional repressors"/>
    <property type="match status" value="1"/>
</dbReference>
<dbReference type="EMBL" id="NOZP01000063">
    <property type="protein sequence ID" value="OYD16216.1"/>
    <property type="molecule type" value="Genomic_DNA"/>
</dbReference>
<dbReference type="InterPro" id="IPR038157">
    <property type="entry name" value="FeoA_core_dom"/>
</dbReference>
<dbReference type="InterPro" id="IPR053184">
    <property type="entry name" value="FeoA-like"/>
</dbReference>
<dbReference type="InterPro" id="IPR007167">
    <property type="entry name" value="Fe-transptr_FeoA-like"/>
</dbReference>
<dbReference type="InterPro" id="IPR008988">
    <property type="entry name" value="Transcriptional_repressor_C"/>
</dbReference>
<accession>A0A235BVH0</accession>
<evidence type="ECO:0000256" key="1">
    <source>
        <dbReference type="ARBA" id="ARBA00023004"/>
    </source>
</evidence>
<dbReference type="GO" id="GO:0046914">
    <property type="term" value="F:transition metal ion binding"/>
    <property type="evidence" value="ECO:0007669"/>
    <property type="project" value="InterPro"/>
</dbReference>
<dbReference type="Gene3D" id="2.30.30.90">
    <property type="match status" value="1"/>
</dbReference>
<evidence type="ECO:0000313" key="3">
    <source>
        <dbReference type="EMBL" id="OYD16216.1"/>
    </source>
</evidence>
<name>A0A235BVH0_UNCW3</name>
<dbReference type="AlphaFoldDB" id="A0A235BVH0"/>
<dbReference type="Proteomes" id="UP000215559">
    <property type="component" value="Unassembled WGS sequence"/>
</dbReference>
<comment type="caution">
    <text evidence="3">The sequence shown here is derived from an EMBL/GenBank/DDBJ whole genome shotgun (WGS) entry which is preliminary data.</text>
</comment>
<dbReference type="SMART" id="SM00899">
    <property type="entry name" value="FeoA"/>
    <property type="match status" value="1"/>
</dbReference>
<reference evidence="3 4" key="1">
    <citation type="submission" date="2017-07" db="EMBL/GenBank/DDBJ databases">
        <title>Recovery of genomes from metagenomes via a dereplication, aggregation, and scoring strategy.</title>
        <authorList>
            <person name="Sieber C.M."/>
            <person name="Probst A.J."/>
            <person name="Sharrar A."/>
            <person name="Thomas B.C."/>
            <person name="Hess M."/>
            <person name="Tringe S.G."/>
            <person name="Banfield J.F."/>
        </authorList>
    </citation>
    <scope>NUCLEOTIDE SEQUENCE [LARGE SCALE GENOMIC DNA]</scope>
    <source>
        <strain evidence="3">JGI_Cruoil_03_51_56</strain>
    </source>
</reference>
<gene>
    <name evidence="3" type="ORF">CH330_03405</name>
</gene>